<dbReference type="RefSeq" id="YP_007379104.1">
    <property type="nucleotide sequence ID" value="NC_020159.1"/>
</dbReference>
<evidence type="ECO:0000313" key="1">
    <source>
        <dbReference type="EMBL" id="AGC34294.1"/>
    </source>
</evidence>
<dbReference type="Proteomes" id="UP000011138">
    <property type="component" value="Segment"/>
</dbReference>
<dbReference type="GeneID" id="14477163"/>
<proteinExistence type="predicted"/>
<dbReference type="KEGG" id="vg:14477163"/>
<dbReference type="OrthoDB" id="12334at10239"/>
<dbReference type="EMBL" id="KC117376">
    <property type="protein sequence ID" value="AGC34294.1"/>
    <property type="molecule type" value="Genomic_DNA"/>
</dbReference>
<keyword evidence="2" id="KW-1185">Reference proteome</keyword>
<accession>L7TGK1</accession>
<protein>
    <submittedName>
        <fullName evidence="1">Uncharacterized protein</fullName>
    </submittedName>
</protein>
<organism evidence="1 2">
    <name type="scientific">Halorubrum sodomense tailed virus 2</name>
    <dbReference type="NCBI Taxonomy" id="1262527"/>
    <lineage>
        <taxon>Viruses</taxon>
        <taxon>Duplodnaviria</taxon>
        <taxon>Heunggongvirae</taxon>
        <taxon>Uroviricota</taxon>
        <taxon>Caudoviricetes</taxon>
        <taxon>Thumleimavirales</taxon>
        <taxon>Hafunaviridae</taxon>
        <taxon>Mincapvirus</taxon>
        <taxon>Mincapvirus eilatense</taxon>
        <taxon>Mincapvirus HSTV2</taxon>
    </lineage>
</organism>
<evidence type="ECO:0000313" key="2">
    <source>
        <dbReference type="Proteomes" id="UP000011138"/>
    </source>
</evidence>
<reference evidence="1 2" key="1">
    <citation type="journal article" date="2013" name="J. Virol.">
        <title>Insights into head-tailed viruses infecting extremely halophilic archaea.</title>
        <authorList>
            <person name="Pietila M.K."/>
            <person name="Laurinmaki P."/>
            <person name="Russell D.A."/>
            <person name="Ko C.C."/>
            <person name="Jacobs-Sera D."/>
            <person name="Butcher S.J."/>
            <person name="Bamford D.H."/>
            <person name="Hendrix R.W."/>
        </authorList>
    </citation>
    <scope>NUCLEOTIDE SEQUENCE [LARGE SCALE GENOMIC DNA]</scope>
</reference>
<name>L7TGK1_9CAUD</name>
<gene>
    <name evidence="1" type="primary">25</name>
    <name evidence="1" type="ORF">HSTV2_25</name>
</gene>
<sequence>MNVNEPFSGGGVGDSGGIYDYEIPNEPHKSLPFEIQRVSPTGENLYPTFAPEYYPDRFPQTKDKELNRNGQQCGGEDVTIKAVKNTEFHISGVVLAKEVPVLKRLQDHDGVTNVYSPLSPTGGVESYVKKVEIDATPEGYDGVFRQWRFAYTIDLVSTGKDEYERGTNAIVSAII</sequence>